<dbReference type="GO" id="GO:0000118">
    <property type="term" value="C:histone deacetylase complex"/>
    <property type="evidence" value="ECO:0007669"/>
    <property type="project" value="TreeGrafter"/>
</dbReference>
<dbReference type="Proteomes" id="UP001153737">
    <property type="component" value="Chromosome 14"/>
</dbReference>
<keyword evidence="4" id="KW-1185">Reference proteome</keyword>
<dbReference type="Pfam" id="PF00850">
    <property type="entry name" value="Hist_deacetyl"/>
    <property type="match status" value="2"/>
</dbReference>
<feature type="domain" description="Histone deacetylase" evidence="2">
    <location>
        <begin position="37"/>
        <end position="332"/>
    </location>
</feature>
<dbReference type="EMBL" id="OU896720">
    <property type="protein sequence ID" value="CAH1153341.1"/>
    <property type="molecule type" value="Genomic_DNA"/>
</dbReference>
<dbReference type="InterPro" id="IPR023696">
    <property type="entry name" value="Ureohydrolase_dom_sf"/>
</dbReference>
<dbReference type="GO" id="GO:0141221">
    <property type="term" value="F:histone deacetylase activity, hydrolytic mechanism"/>
    <property type="evidence" value="ECO:0007669"/>
    <property type="project" value="UniProtKB-EC"/>
</dbReference>
<reference evidence="3" key="2">
    <citation type="submission" date="2022-10" db="EMBL/GenBank/DDBJ databases">
        <authorList>
            <consortium name="ENA_rothamsted_submissions"/>
            <consortium name="culmorum"/>
            <person name="King R."/>
        </authorList>
    </citation>
    <scope>NUCLEOTIDE SEQUENCE</scope>
</reference>
<dbReference type="InterPro" id="IPR023801">
    <property type="entry name" value="His_deacetylse_dom"/>
</dbReference>
<evidence type="ECO:0000313" key="3">
    <source>
        <dbReference type="EMBL" id="CAH1153341.1"/>
    </source>
</evidence>
<proteinExistence type="predicted"/>
<comment type="catalytic activity">
    <reaction evidence="1">
        <text>N(6)-acetyl-L-lysyl-[histone] + H2O = L-lysyl-[histone] + acetate</text>
        <dbReference type="Rhea" id="RHEA:58196"/>
        <dbReference type="Rhea" id="RHEA-COMP:9845"/>
        <dbReference type="Rhea" id="RHEA-COMP:11338"/>
        <dbReference type="ChEBI" id="CHEBI:15377"/>
        <dbReference type="ChEBI" id="CHEBI:29969"/>
        <dbReference type="ChEBI" id="CHEBI:30089"/>
        <dbReference type="ChEBI" id="CHEBI:61930"/>
        <dbReference type="EC" id="3.5.1.98"/>
    </reaction>
</comment>
<dbReference type="PRINTS" id="PR01270">
    <property type="entry name" value="HDASUPER"/>
</dbReference>
<accession>A0A9P0GQV8</accession>
<feature type="domain" description="Histone deacetylase" evidence="2">
    <location>
        <begin position="473"/>
        <end position="762"/>
    </location>
</feature>
<evidence type="ECO:0000259" key="2">
    <source>
        <dbReference type="Pfam" id="PF00850"/>
    </source>
</evidence>
<dbReference type="Gene3D" id="3.40.800.20">
    <property type="entry name" value="Histone deacetylase domain"/>
    <property type="match status" value="2"/>
</dbReference>
<dbReference type="GO" id="GO:0040029">
    <property type="term" value="P:epigenetic regulation of gene expression"/>
    <property type="evidence" value="ECO:0007669"/>
    <property type="project" value="TreeGrafter"/>
</dbReference>
<sequence length="842" mass="95317">MDPYEAVNSCKVFHEKNTGYIEEESPQHYCYWDPLYPENPARVACCKKRLAALKLRERCEIVTPEHFPEEVYLKNHDAELFEELKSISNIAVDQLEKKSSEYDSVYFTQETFECSIRAAEAALTLTLKVAKGELKNGLALIRPPGHHAMSDAFCGYCFLNNVAVSAQAAIDQGLAKKVLIVDHDVHHGQGTQRMFYDRNDVLYFSIHRYEHGEFWPNLRESDSDYIGEGPGRGYNINVPLNVTGLGDSEYLATVLNILLPVAYEFDPDLILISAGFDSAIGCPEGEMLVTPHFYASLITLLSGLARGKVVVCLEGGYFPESLAEGVCNTLQALLGDACYPIDLLANPTVHPALTDVLNNLKYFLRDYWECFKTDIKFEYPKRTELVARMKLEEGEHLTCLSYKFHQLQNMVEFETTGFYPIPSEEQYRKNMDIVDSLRNDYANGRKYQTDIGYVYDEQLLKHSPTHETAKSPPEKPERLLEIMKCFETFGLLERCKKIELSKFKEAEWIKSTHDEGYSNSLSTQKDLREKPDWFFNEATGECVLKCVSCILSLAKSIHDGSVRAGVALIRPPGHHASFDSGSGFCFVNNVVIAAEYLIKQENYKRVLIVDFDIHHGDGTQNLTYNRSDIMYISVHRYDEGKFFPSSNKADYSHTGEGQGKGYNVNIPFNKGNKSDTDYWNVWLKLVLPLAFSYNPDFVIVSAGFDGGYFDPLGGGYKLTPEIFGHFVHTLKPLASGKILLALEGGYHLETTALSMTMCLKALLGDPLPVPRVCSKIGYDTIETIQNVLRIHRNKWKLLDVNKKIADFTCMDEEKEKLEAMVEDESGFNDIMNKIAERTKKVT</sequence>
<dbReference type="PANTHER" id="PTHR10625">
    <property type="entry name" value="HISTONE DEACETYLASE HDAC1-RELATED"/>
    <property type="match status" value="1"/>
</dbReference>
<dbReference type="SUPFAM" id="SSF52768">
    <property type="entry name" value="Arginase/deacetylase"/>
    <property type="match status" value="2"/>
</dbReference>
<evidence type="ECO:0000256" key="1">
    <source>
        <dbReference type="ARBA" id="ARBA00048287"/>
    </source>
</evidence>
<dbReference type="AlphaFoldDB" id="A0A9P0GQV8"/>
<gene>
    <name evidence="3" type="ORF">PHAECO_LOCUS3992</name>
</gene>
<name>A0A9P0GQV8_PHACE</name>
<evidence type="ECO:0000313" key="4">
    <source>
        <dbReference type="Proteomes" id="UP001153737"/>
    </source>
</evidence>
<dbReference type="InterPro" id="IPR037138">
    <property type="entry name" value="His_deacetylse_dom_sf"/>
</dbReference>
<reference evidence="3" key="1">
    <citation type="submission" date="2022-01" db="EMBL/GenBank/DDBJ databases">
        <authorList>
            <person name="King R."/>
        </authorList>
    </citation>
    <scope>NUCLEOTIDE SEQUENCE</scope>
</reference>
<organism evidence="3 4">
    <name type="scientific">Phaedon cochleariae</name>
    <name type="common">Mustard beetle</name>
    <dbReference type="NCBI Taxonomy" id="80249"/>
    <lineage>
        <taxon>Eukaryota</taxon>
        <taxon>Metazoa</taxon>
        <taxon>Ecdysozoa</taxon>
        <taxon>Arthropoda</taxon>
        <taxon>Hexapoda</taxon>
        <taxon>Insecta</taxon>
        <taxon>Pterygota</taxon>
        <taxon>Neoptera</taxon>
        <taxon>Endopterygota</taxon>
        <taxon>Coleoptera</taxon>
        <taxon>Polyphaga</taxon>
        <taxon>Cucujiformia</taxon>
        <taxon>Chrysomeloidea</taxon>
        <taxon>Chrysomelidae</taxon>
        <taxon>Chrysomelinae</taxon>
        <taxon>Chrysomelini</taxon>
        <taxon>Phaedon</taxon>
    </lineage>
</organism>
<dbReference type="PANTHER" id="PTHR10625:SF38">
    <property type="entry name" value="HISTONE DEACETYLASE 6, ISOFORM G"/>
    <property type="match status" value="1"/>
</dbReference>
<protein>
    <recommendedName>
        <fullName evidence="2">Histone deacetylase domain-containing protein</fullName>
    </recommendedName>
</protein>
<dbReference type="InterPro" id="IPR000286">
    <property type="entry name" value="HDACs"/>
</dbReference>
<dbReference type="OrthoDB" id="9450922at2759"/>